<dbReference type="OrthoDB" id="8909515at2"/>
<keyword evidence="3" id="KW-1185">Reference proteome</keyword>
<organism evidence="2 3">
    <name type="scientific">Sideroxydans lithotrophicus (strain ES-1)</name>
    <dbReference type="NCBI Taxonomy" id="580332"/>
    <lineage>
        <taxon>Bacteria</taxon>
        <taxon>Pseudomonadati</taxon>
        <taxon>Pseudomonadota</taxon>
        <taxon>Betaproteobacteria</taxon>
        <taxon>Nitrosomonadales</taxon>
        <taxon>Gallionellaceae</taxon>
        <taxon>Sideroxydans</taxon>
    </lineage>
</organism>
<dbReference type="HOGENOM" id="CLU_136851_2_1_4"/>
<dbReference type="Proteomes" id="UP000001625">
    <property type="component" value="Chromosome"/>
</dbReference>
<dbReference type="InterPro" id="IPR009937">
    <property type="entry name" value="Phage_holin_3_6"/>
</dbReference>
<accession>D5CTC2</accession>
<keyword evidence="1" id="KW-1133">Transmembrane helix</keyword>
<feature type="transmembrane region" description="Helical" evidence="1">
    <location>
        <begin position="76"/>
        <end position="96"/>
    </location>
</feature>
<dbReference type="AlphaFoldDB" id="D5CTC2"/>
<protein>
    <recommendedName>
        <fullName evidence="4">Transmembrane protein</fullName>
    </recommendedName>
</protein>
<evidence type="ECO:0000313" key="2">
    <source>
        <dbReference type="EMBL" id="ADE12208.1"/>
    </source>
</evidence>
<dbReference type="Pfam" id="PF07332">
    <property type="entry name" value="Phage_holin_3_6"/>
    <property type="match status" value="1"/>
</dbReference>
<dbReference type="RefSeq" id="WP_013030106.1">
    <property type="nucleotide sequence ID" value="NC_013959.1"/>
</dbReference>
<dbReference type="eggNOG" id="COG5393">
    <property type="taxonomic scope" value="Bacteria"/>
</dbReference>
<reference evidence="2 3" key="1">
    <citation type="submission" date="2010-03" db="EMBL/GenBank/DDBJ databases">
        <title>Complete sequence of Sideroxydans lithotrophicus ES-1.</title>
        <authorList>
            <consortium name="US DOE Joint Genome Institute"/>
            <person name="Lucas S."/>
            <person name="Copeland A."/>
            <person name="Lapidus A."/>
            <person name="Cheng J.-F."/>
            <person name="Bruce D."/>
            <person name="Goodwin L."/>
            <person name="Pitluck S."/>
            <person name="Munk A.C."/>
            <person name="Detter J.C."/>
            <person name="Han C."/>
            <person name="Tapia R."/>
            <person name="Larimer F."/>
            <person name="Land M."/>
            <person name="Hauser L."/>
            <person name="Kyrpides N."/>
            <person name="Ivanova N."/>
            <person name="Emerson D."/>
            <person name="Woyke T."/>
        </authorList>
    </citation>
    <scope>NUCLEOTIDE SEQUENCE [LARGE SCALE GENOMIC DNA]</scope>
    <source>
        <strain evidence="2 3">ES-1</strain>
    </source>
</reference>
<dbReference type="KEGG" id="slt:Slit_1979"/>
<name>D5CTC2_SIDLE</name>
<gene>
    <name evidence="2" type="ordered locus">Slit_1979</name>
</gene>
<dbReference type="EMBL" id="CP001965">
    <property type="protein sequence ID" value="ADE12208.1"/>
    <property type="molecule type" value="Genomic_DNA"/>
</dbReference>
<proteinExistence type="predicted"/>
<evidence type="ECO:0008006" key="4">
    <source>
        <dbReference type="Google" id="ProtNLM"/>
    </source>
</evidence>
<feature type="transmembrane region" description="Helical" evidence="1">
    <location>
        <begin position="43"/>
        <end position="70"/>
    </location>
</feature>
<keyword evidence="1" id="KW-0812">Transmembrane</keyword>
<evidence type="ECO:0000256" key="1">
    <source>
        <dbReference type="SAM" id="Phobius"/>
    </source>
</evidence>
<evidence type="ECO:0000313" key="3">
    <source>
        <dbReference type="Proteomes" id="UP000001625"/>
    </source>
</evidence>
<keyword evidence="1" id="KW-0472">Membrane</keyword>
<dbReference type="STRING" id="580332.Slit_1979"/>
<sequence>MPEAPGLLGSIKRLLATLSEVAATRLELLSNEWQEERLRLLQLLLFALFAVFSLCMAVLLLVFFLVVLFWDEHRLTVLAVLSVGFFITGGVLILMLQSKLRSGSKLFSASLAELQKDREVLGDHHE</sequence>